<dbReference type="EMBL" id="QBKP01000002">
    <property type="protein sequence ID" value="PTX52245.1"/>
    <property type="molecule type" value="Genomic_DNA"/>
</dbReference>
<protein>
    <submittedName>
        <fullName evidence="1">Uncharacterized protein</fullName>
    </submittedName>
</protein>
<reference evidence="1 2" key="1">
    <citation type="submission" date="2018-04" db="EMBL/GenBank/DDBJ databases">
        <title>Genomic Encyclopedia of Archaeal and Bacterial Type Strains, Phase II (KMG-II): from individual species to whole genera.</title>
        <authorList>
            <person name="Goeker M."/>
        </authorList>
    </citation>
    <scope>NUCLEOTIDE SEQUENCE [LARGE SCALE GENOMIC DNA]</scope>
    <source>
        <strain evidence="1 2">DSM 21823</strain>
    </source>
</reference>
<gene>
    <name evidence="1" type="ORF">C8N34_10223</name>
</gene>
<dbReference type="AlphaFoldDB" id="A0A2T6B855"/>
<proteinExistence type="predicted"/>
<evidence type="ECO:0000313" key="2">
    <source>
        <dbReference type="Proteomes" id="UP000244224"/>
    </source>
</evidence>
<dbReference type="OrthoDB" id="9804333at2"/>
<accession>A0A2T6B855</accession>
<name>A0A2T6B855_9RHOB</name>
<organism evidence="1 2">
    <name type="scientific">Gemmobacter caeni</name>
    <dbReference type="NCBI Taxonomy" id="589035"/>
    <lineage>
        <taxon>Bacteria</taxon>
        <taxon>Pseudomonadati</taxon>
        <taxon>Pseudomonadota</taxon>
        <taxon>Alphaproteobacteria</taxon>
        <taxon>Rhodobacterales</taxon>
        <taxon>Paracoccaceae</taxon>
        <taxon>Gemmobacter</taxon>
    </lineage>
</organism>
<dbReference type="Proteomes" id="UP000244224">
    <property type="component" value="Unassembled WGS sequence"/>
</dbReference>
<evidence type="ECO:0000313" key="1">
    <source>
        <dbReference type="EMBL" id="PTX52245.1"/>
    </source>
</evidence>
<dbReference type="RefSeq" id="WP_108127525.1">
    <property type="nucleotide sequence ID" value="NZ_QBKP01000002.1"/>
</dbReference>
<sequence length="488" mass="53132">MKNKSRPTWKLGDETHPATYPAVDLDPDQALQAALEATVGYDRYNDVSLVLGAAIDHAAECMKDAISEIAFRARDLGPDTPQVSESGWRAFWEPGPSGTNIDLMLVHETEPGAWHLSVRFNPVMTEAAEAREAEIEARIAEANAGVSPRDLFMARLFPKKDDPLMAELKRLEDDPASYRPAARGDRVSVVYGTALDLGAKGWRGTGPGGKPAHVEEFAHARHFLPLKAYQDTWWNGIQLTLRPNPSYQRHEGMLTHSNDRGGACPEIPLRILSDLIRSSDLAPLVAKRAAEVGSLPWISYGSEHRVPLEEAGHAMVHAAGGMFDASVTRRLTAFWAGIAAQDVERHLAEWFALAPELAAAGHGAGEEAFSCNDGRDLARAELNGPVRSLRTETQNGTYRVDMKEDGEGGVVRVLAVREVGGRDLPIGRFIMTDEGLRPDFGPENGPEIAHHIRTVRDLNGAIGSLASVACVFEEERTEARAGSDDPEP</sequence>
<comment type="caution">
    <text evidence="1">The sequence shown here is derived from an EMBL/GenBank/DDBJ whole genome shotgun (WGS) entry which is preliminary data.</text>
</comment>
<keyword evidence="2" id="KW-1185">Reference proteome</keyword>